<dbReference type="Gene3D" id="3.40.50.1820">
    <property type="entry name" value="alpha/beta hydrolase"/>
    <property type="match status" value="2"/>
</dbReference>
<dbReference type="OrthoDB" id="7130006at2759"/>
<evidence type="ECO:0000256" key="1">
    <source>
        <dbReference type="ARBA" id="ARBA00010088"/>
    </source>
</evidence>
<comment type="similarity">
    <text evidence="1">Belongs to the peptidase S33 family.</text>
</comment>
<name>N6UPP4_DENPD</name>
<organism evidence="4">
    <name type="scientific">Dendroctonus ponderosae</name>
    <name type="common">Mountain pine beetle</name>
    <dbReference type="NCBI Taxonomy" id="77166"/>
    <lineage>
        <taxon>Eukaryota</taxon>
        <taxon>Metazoa</taxon>
        <taxon>Ecdysozoa</taxon>
        <taxon>Arthropoda</taxon>
        <taxon>Hexapoda</taxon>
        <taxon>Insecta</taxon>
        <taxon>Pterygota</taxon>
        <taxon>Neoptera</taxon>
        <taxon>Endopterygota</taxon>
        <taxon>Coleoptera</taxon>
        <taxon>Polyphaga</taxon>
        <taxon>Cucujiformia</taxon>
        <taxon>Curculionidae</taxon>
        <taxon>Scolytinae</taxon>
        <taxon>Dendroctonus</taxon>
    </lineage>
</organism>
<dbReference type="PRINTS" id="PR00412">
    <property type="entry name" value="EPOXHYDRLASE"/>
</dbReference>
<dbReference type="InterPro" id="IPR000639">
    <property type="entry name" value="Epox_hydrolase-like"/>
</dbReference>
<evidence type="ECO:0000313" key="4">
    <source>
        <dbReference type="EMBL" id="ENN80707.1"/>
    </source>
</evidence>
<dbReference type="AlphaFoldDB" id="N6UPP4"/>
<gene>
    <name evidence="4" type="ORF">YQE_02875</name>
</gene>
<dbReference type="PANTHER" id="PTHR21661">
    <property type="entry name" value="EPOXIDE HYDROLASE 1-RELATED"/>
    <property type="match status" value="1"/>
</dbReference>
<reference evidence="4" key="1">
    <citation type="journal article" date="2013" name="Genome Biol.">
        <title>Draft genome of the mountain pine beetle, Dendroctonus ponderosae Hopkins, a major forest pest.</title>
        <authorList>
            <person name="Keeling C.I."/>
            <person name="Yuen M.M."/>
            <person name="Liao N.Y."/>
            <person name="Docking T.R."/>
            <person name="Chan S.K."/>
            <person name="Taylor G.A."/>
            <person name="Palmquist D.L."/>
            <person name="Jackman S.D."/>
            <person name="Nguyen A."/>
            <person name="Li M."/>
            <person name="Henderson H."/>
            <person name="Janes J.K."/>
            <person name="Zhao Y."/>
            <person name="Pandoh P."/>
            <person name="Moore R."/>
            <person name="Sperling F.A."/>
            <person name="Huber D.P."/>
            <person name="Birol I."/>
            <person name="Jones S.J."/>
            <person name="Bohlmann J."/>
        </authorList>
    </citation>
    <scope>NUCLEOTIDE SEQUENCE</scope>
</reference>
<feature type="non-terminal residue" evidence="4">
    <location>
        <position position="1"/>
    </location>
</feature>
<dbReference type="GO" id="GO:0097176">
    <property type="term" value="P:epoxide metabolic process"/>
    <property type="evidence" value="ECO:0007669"/>
    <property type="project" value="TreeGrafter"/>
</dbReference>
<keyword evidence="3" id="KW-0378">Hydrolase</keyword>
<dbReference type="Pfam" id="PF06441">
    <property type="entry name" value="EHN"/>
    <property type="match status" value="1"/>
</dbReference>
<dbReference type="PANTHER" id="PTHR21661:SF35">
    <property type="entry name" value="EPOXIDE HYDROLASE"/>
    <property type="match status" value="1"/>
</dbReference>
<dbReference type="SUPFAM" id="SSF53474">
    <property type="entry name" value="alpha/beta-Hydrolases"/>
    <property type="match status" value="2"/>
</dbReference>
<protein>
    <submittedName>
        <fullName evidence="4">Uncharacterized protein</fullName>
    </submittedName>
</protein>
<accession>N6UPP4</accession>
<proteinExistence type="inferred from homology"/>
<dbReference type="InterPro" id="IPR029058">
    <property type="entry name" value="AB_hydrolase_fold"/>
</dbReference>
<evidence type="ECO:0000256" key="2">
    <source>
        <dbReference type="ARBA" id="ARBA00022797"/>
    </source>
</evidence>
<dbReference type="InterPro" id="IPR010497">
    <property type="entry name" value="Epoxide_hydro_N"/>
</dbReference>
<keyword evidence="2" id="KW-0058">Aromatic hydrocarbons catabolism</keyword>
<dbReference type="GO" id="GO:0004301">
    <property type="term" value="F:epoxide hydrolase activity"/>
    <property type="evidence" value="ECO:0007669"/>
    <property type="project" value="TreeGrafter"/>
</dbReference>
<sequence length="620" mass="70169">MCACIAKLCSLKQWLIGTIFPSLIATEEEMPFFAPVVTKAAEVFLLELGYLHIQSTKPDTVGVALRDSPVGLAAYILEKFTTWMNREWKNLEDGGLTKKFTLDQLLDNVMIYWVTRSITTSQRLYSETFNKNMAGYGLDDIPSKVPTGCARFANEITIHPESLLRYKYPKLIQAPIYADGGHFAAFEVLEVYVPEVPVFPETWWGKGEPGKEDISIKPFKVDVSKQILDDLKQRLENAIPLQPPLEGVKQTYGMNGNLLQKVVDYWKNNYNWTERQNFLNQYPHFTTSVQGLKIHFIRVKPQISKNSDIRVVPLLLVHGWPGSVREFYEIIPILSKPQKGRKVVFDLIIPSLPGYGFSEATSKPGLGPERIAQIFKNLMKRLGYEKFYVQGGDWGSVITSHMSVVYPENVLGLHLNMCACISKWCSLKIALIGATFPSLLATEEELPLFAPVSEKSAKVLLLEMGYAHIQSTKPDTVGVALRDSPVGLAAYILEKFTTWTNREWKNLEDGGLTRKFTLDQLLDNVMIYWVTRSITTSQRLYSETFNKKMAVFGLDDIPSKVPTACARFANEILTHPESLIRLKYPNLVQSKIYPDGGHFAAFELPELLAEDVYNFVEKIL</sequence>
<dbReference type="EMBL" id="KB740419">
    <property type="protein sequence ID" value="ENN80707.1"/>
    <property type="molecule type" value="Genomic_DNA"/>
</dbReference>
<evidence type="ECO:0000256" key="3">
    <source>
        <dbReference type="ARBA" id="ARBA00022801"/>
    </source>
</evidence>
<dbReference type="HOGENOM" id="CLU_019414_3_0_1"/>